<dbReference type="SUPFAM" id="SSF51182">
    <property type="entry name" value="RmlC-like cupins"/>
    <property type="match status" value="1"/>
</dbReference>
<evidence type="ECO:0000313" key="1">
    <source>
        <dbReference type="EMBL" id="WAH36155.1"/>
    </source>
</evidence>
<reference evidence="1" key="1">
    <citation type="submission" date="2022-08" db="EMBL/GenBank/DDBJ databases">
        <title>Alicyclobacillus dauci DSM2870, complete genome.</title>
        <authorList>
            <person name="Wang Q."/>
            <person name="Cai R."/>
            <person name="Wang Z."/>
        </authorList>
    </citation>
    <scope>NUCLEOTIDE SEQUENCE</scope>
    <source>
        <strain evidence="1">DSM 28700</strain>
    </source>
</reference>
<dbReference type="Gene3D" id="2.60.120.10">
    <property type="entry name" value="Jelly Rolls"/>
    <property type="match status" value="1"/>
</dbReference>
<dbReference type="EMBL" id="CP104064">
    <property type="protein sequence ID" value="WAH36155.1"/>
    <property type="molecule type" value="Genomic_DNA"/>
</dbReference>
<dbReference type="CDD" id="cd02208">
    <property type="entry name" value="cupin_RmlC-like"/>
    <property type="match status" value="1"/>
</dbReference>
<evidence type="ECO:0000313" key="2">
    <source>
        <dbReference type="Proteomes" id="UP001164803"/>
    </source>
</evidence>
<dbReference type="InterPro" id="IPR014710">
    <property type="entry name" value="RmlC-like_jellyroll"/>
</dbReference>
<keyword evidence="2" id="KW-1185">Reference proteome</keyword>
<organism evidence="1 2">
    <name type="scientific">Alicyclobacillus dauci</name>
    <dbReference type="NCBI Taxonomy" id="1475485"/>
    <lineage>
        <taxon>Bacteria</taxon>
        <taxon>Bacillati</taxon>
        <taxon>Bacillota</taxon>
        <taxon>Bacilli</taxon>
        <taxon>Bacillales</taxon>
        <taxon>Alicyclobacillaceae</taxon>
        <taxon>Alicyclobacillus</taxon>
    </lineage>
</organism>
<gene>
    <name evidence="1" type="ORF">NZD86_18185</name>
</gene>
<accession>A0ABY6Z2E2</accession>
<dbReference type="Proteomes" id="UP001164803">
    <property type="component" value="Chromosome"/>
</dbReference>
<protein>
    <submittedName>
        <fullName evidence="1">Cupin domain-containing protein</fullName>
    </submittedName>
</protein>
<proteinExistence type="predicted"/>
<sequence>MECTVVAPFLEKPAMPQGESTPLPAETGALRDELLKCPYLAIERISIAPGRSHSVVPHDSPSLVIGVSGEGSIRLEPSRREGLKAGDAWLLPSSASSVVLESKEELSVLRITY</sequence>
<name>A0ABY6Z2E2_9BACL</name>
<dbReference type="RefSeq" id="WP_268043466.1">
    <property type="nucleotide sequence ID" value="NZ_CP104064.1"/>
</dbReference>
<dbReference type="InterPro" id="IPR011051">
    <property type="entry name" value="RmlC_Cupin_sf"/>
</dbReference>